<accession>A0A7S2EH26</accession>
<evidence type="ECO:0000313" key="2">
    <source>
        <dbReference type="EMBL" id="CAD9334867.1"/>
    </source>
</evidence>
<sequence>MGRRTTSTRYVHGQLLHLLDVRHRNAGHAHHRRDVLLRLLLGRQVHVLQLLYSDKMGKTSTRIIGLGVILHLVMSAWMMGGNQKVFRGRTVWINGGGRDGTSVMEDRRFWSPLFKAHLLVIEALLVVFVAGFLLKRFQSGLTGALWKCCRCLCCCAGGGMTRMLRATQNTVEINYTSARQRGVIKGIATYNILQNPKYQEAFGISAEFAQNHKHVSSIRGFNTKEGGLCGNSDASDDGAGV</sequence>
<reference evidence="2" key="1">
    <citation type="submission" date="2021-01" db="EMBL/GenBank/DDBJ databases">
        <authorList>
            <person name="Corre E."/>
            <person name="Pelletier E."/>
            <person name="Niang G."/>
            <person name="Scheremetjew M."/>
            <person name="Finn R."/>
            <person name="Kale V."/>
            <person name="Holt S."/>
            <person name="Cochrane G."/>
            <person name="Meng A."/>
            <person name="Brown T."/>
            <person name="Cohen L."/>
        </authorList>
    </citation>
    <scope>NUCLEOTIDE SEQUENCE</scope>
    <source>
        <strain evidence="2">Grunow 1884</strain>
    </source>
</reference>
<gene>
    <name evidence="2" type="ORF">OSIN01602_LOCUS7847</name>
</gene>
<evidence type="ECO:0000256" key="1">
    <source>
        <dbReference type="SAM" id="Phobius"/>
    </source>
</evidence>
<keyword evidence="1" id="KW-0472">Membrane</keyword>
<name>A0A7S2EH26_TRICV</name>
<feature type="transmembrane region" description="Helical" evidence="1">
    <location>
        <begin position="63"/>
        <end position="80"/>
    </location>
</feature>
<keyword evidence="1" id="KW-1133">Transmembrane helix</keyword>
<dbReference type="AlphaFoldDB" id="A0A7S2EH26"/>
<proteinExistence type="predicted"/>
<feature type="transmembrane region" description="Helical" evidence="1">
    <location>
        <begin position="114"/>
        <end position="134"/>
    </location>
</feature>
<dbReference type="EMBL" id="HBGO01013924">
    <property type="protein sequence ID" value="CAD9334867.1"/>
    <property type="molecule type" value="Transcribed_RNA"/>
</dbReference>
<keyword evidence="1" id="KW-0812">Transmembrane</keyword>
<protein>
    <submittedName>
        <fullName evidence="2">Uncharacterized protein</fullName>
    </submittedName>
</protein>
<organism evidence="2">
    <name type="scientific">Trieres chinensis</name>
    <name type="common">Marine centric diatom</name>
    <name type="synonym">Odontella sinensis</name>
    <dbReference type="NCBI Taxonomy" id="1514140"/>
    <lineage>
        <taxon>Eukaryota</taxon>
        <taxon>Sar</taxon>
        <taxon>Stramenopiles</taxon>
        <taxon>Ochrophyta</taxon>
        <taxon>Bacillariophyta</taxon>
        <taxon>Mediophyceae</taxon>
        <taxon>Biddulphiophycidae</taxon>
        <taxon>Eupodiscales</taxon>
        <taxon>Parodontellaceae</taxon>
        <taxon>Trieres</taxon>
    </lineage>
</organism>